<feature type="chain" id="PRO_5032866443" evidence="10">
    <location>
        <begin position="33"/>
        <end position="1079"/>
    </location>
</feature>
<dbReference type="Pfam" id="PF13715">
    <property type="entry name" value="CarbopepD_reg_2"/>
    <property type="match status" value="1"/>
</dbReference>
<name>A0A840EAX1_9BACT</name>
<dbReference type="InterPro" id="IPR012910">
    <property type="entry name" value="Plug_dom"/>
</dbReference>
<evidence type="ECO:0000256" key="4">
    <source>
        <dbReference type="ARBA" id="ARBA00022692"/>
    </source>
</evidence>
<comment type="subcellular location">
    <subcellularLocation>
        <location evidence="1 8">Cell outer membrane</location>
        <topology evidence="1 8">Multi-pass membrane protein</topology>
    </subcellularLocation>
</comment>
<evidence type="ECO:0000256" key="9">
    <source>
        <dbReference type="RuleBase" id="RU003357"/>
    </source>
</evidence>
<dbReference type="Proteomes" id="UP000576209">
    <property type="component" value="Unassembled WGS sequence"/>
</dbReference>
<dbReference type="InterPro" id="IPR039426">
    <property type="entry name" value="TonB-dep_rcpt-like"/>
</dbReference>
<evidence type="ECO:0000256" key="2">
    <source>
        <dbReference type="ARBA" id="ARBA00022448"/>
    </source>
</evidence>
<gene>
    <name evidence="13" type="ORF">GGR28_003730</name>
</gene>
<protein>
    <submittedName>
        <fullName evidence="13">TonB-linked SusC/RagA family outer membrane protein</fullName>
    </submittedName>
</protein>
<dbReference type="Pfam" id="PF07715">
    <property type="entry name" value="Plug"/>
    <property type="match status" value="1"/>
</dbReference>
<evidence type="ECO:0000259" key="12">
    <source>
        <dbReference type="Pfam" id="PF07715"/>
    </source>
</evidence>
<dbReference type="PROSITE" id="PS52016">
    <property type="entry name" value="TONB_DEPENDENT_REC_3"/>
    <property type="match status" value="1"/>
</dbReference>
<keyword evidence="4 8" id="KW-0812">Transmembrane</keyword>
<keyword evidence="6 8" id="KW-0472">Membrane</keyword>
<reference evidence="13 14" key="1">
    <citation type="submission" date="2020-08" db="EMBL/GenBank/DDBJ databases">
        <title>Genomic Encyclopedia of Type Strains, Phase IV (KMG-IV): sequencing the most valuable type-strain genomes for metagenomic binning, comparative biology and taxonomic classification.</title>
        <authorList>
            <person name="Goeker M."/>
        </authorList>
    </citation>
    <scope>NUCLEOTIDE SEQUENCE [LARGE SCALE GENOMIC DNA]</scope>
    <source>
        <strain evidence="13 14">DSM 105137</strain>
    </source>
</reference>
<proteinExistence type="inferred from homology"/>
<dbReference type="SUPFAM" id="SSF56935">
    <property type="entry name" value="Porins"/>
    <property type="match status" value="1"/>
</dbReference>
<dbReference type="InterPro" id="IPR037066">
    <property type="entry name" value="Plug_dom_sf"/>
</dbReference>
<feature type="domain" description="TonB-dependent receptor-like beta-barrel" evidence="11">
    <location>
        <begin position="443"/>
        <end position="936"/>
    </location>
</feature>
<keyword evidence="3 8" id="KW-1134">Transmembrane beta strand</keyword>
<keyword evidence="7 8" id="KW-0998">Cell outer membrane</keyword>
<comment type="caution">
    <text evidence="13">The sequence shown here is derived from an EMBL/GenBank/DDBJ whole genome shotgun (WGS) entry which is preliminary data.</text>
</comment>
<dbReference type="Gene3D" id="2.40.170.20">
    <property type="entry name" value="TonB-dependent receptor, beta-barrel domain"/>
    <property type="match status" value="1"/>
</dbReference>
<dbReference type="Gene3D" id="2.170.130.10">
    <property type="entry name" value="TonB-dependent receptor, plug domain"/>
    <property type="match status" value="1"/>
</dbReference>
<keyword evidence="2 8" id="KW-0813">Transport</keyword>
<keyword evidence="5 9" id="KW-0798">TonB box</keyword>
<evidence type="ECO:0000259" key="11">
    <source>
        <dbReference type="Pfam" id="PF00593"/>
    </source>
</evidence>
<keyword evidence="10" id="KW-0732">Signal</keyword>
<dbReference type="FunFam" id="2.60.40.1120:FF:000003">
    <property type="entry name" value="Outer membrane protein Omp121"/>
    <property type="match status" value="1"/>
</dbReference>
<feature type="domain" description="TonB-dependent receptor plug" evidence="12">
    <location>
        <begin position="127"/>
        <end position="230"/>
    </location>
</feature>
<dbReference type="InterPro" id="IPR023997">
    <property type="entry name" value="TonB-dep_OMP_SusC/RagA_CS"/>
</dbReference>
<dbReference type="AlphaFoldDB" id="A0A840EAX1"/>
<evidence type="ECO:0000256" key="8">
    <source>
        <dbReference type="PROSITE-ProRule" id="PRU01360"/>
    </source>
</evidence>
<dbReference type="InterPro" id="IPR008969">
    <property type="entry name" value="CarboxyPept-like_regulatory"/>
</dbReference>
<feature type="signal peptide" evidence="10">
    <location>
        <begin position="1"/>
        <end position="32"/>
    </location>
</feature>
<comment type="similarity">
    <text evidence="8 9">Belongs to the TonB-dependent receptor family.</text>
</comment>
<dbReference type="EMBL" id="JACIFF010000012">
    <property type="protein sequence ID" value="MBB4081083.1"/>
    <property type="molecule type" value="Genomic_DNA"/>
</dbReference>
<keyword evidence="14" id="KW-1185">Reference proteome</keyword>
<evidence type="ECO:0000313" key="14">
    <source>
        <dbReference type="Proteomes" id="UP000576209"/>
    </source>
</evidence>
<dbReference type="GO" id="GO:0009279">
    <property type="term" value="C:cell outer membrane"/>
    <property type="evidence" value="ECO:0007669"/>
    <property type="project" value="UniProtKB-SubCell"/>
</dbReference>
<evidence type="ECO:0000256" key="10">
    <source>
        <dbReference type="SAM" id="SignalP"/>
    </source>
</evidence>
<evidence type="ECO:0000256" key="3">
    <source>
        <dbReference type="ARBA" id="ARBA00022452"/>
    </source>
</evidence>
<evidence type="ECO:0000256" key="5">
    <source>
        <dbReference type="ARBA" id="ARBA00023077"/>
    </source>
</evidence>
<evidence type="ECO:0000256" key="6">
    <source>
        <dbReference type="ARBA" id="ARBA00023136"/>
    </source>
</evidence>
<dbReference type="InterPro" id="IPR036942">
    <property type="entry name" value="Beta-barrel_TonB_sf"/>
</dbReference>
<dbReference type="NCBIfam" id="TIGR04056">
    <property type="entry name" value="OMP_RagA_SusC"/>
    <property type="match status" value="1"/>
</dbReference>
<dbReference type="InterPro" id="IPR023996">
    <property type="entry name" value="TonB-dep_OMP_SusC/RagA"/>
</dbReference>
<organism evidence="13 14">
    <name type="scientific">Neolewinella aquimaris</name>
    <dbReference type="NCBI Taxonomy" id="1835722"/>
    <lineage>
        <taxon>Bacteria</taxon>
        <taxon>Pseudomonadati</taxon>
        <taxon>Bacteroidota</taxon>
        <taxon>Saprospiria</taxon>
        <taxon>Saprospirales</taxon>
        <taxon>Lewinellaceae</taxon>
        <taxon>Neolewinella</taxon>
    </lineage>
</organism>
<evidence type="ECO:0000313" key="13">
    <source>
        <dbReference type="EMBL" id="MBB4081083.1"/>
    </source>
</evidence>
<dbReference type="Pfam" id="PF00593">
    <property type="entry name" value="TonB_dep_Rec_b-barrel"/>
    <property type="match status" value="1"/>
</dbReference>
<sequence length="1079" mass="118246">MIYSYPPSLSGPTPRISLLVVVFCLFCSTAFAQGNTVTGTVNDNSGFPLPGATVAVKGTTQGTQTDLDGNYTLQVPPEATLVYTFIGYTTQEIAVGGQSVINVQLEEDATTLGEVVVTGYGTQSRAKMTTSVSKLDSRVLETSTRSNAATALQGNIAGLRVTNFTGQPGSTPQIILRGGTNFSGTGSPLILIDGIPGSFYGLNSDDIESIEVLKDAAATAIYGARSANGVVLVTTKTGKKGRSSISFKQRYSVNHERETPAYIGAADFIRYNRQAVQYYREATGRETGFAAFLDGALAFGTGGNTTNSPFTTQFLTDDNRYLLNQPGWNTVTDPLDPTREILFMENDVSKNIYQDSRAIDSYISADGGNDKGTYYLGLGYLDNDGLILGSGFKRYSGKFSGSYEITDRLRVNSNILYTHSNLSQSPLGGDDTVFRRFAGQAPTSRVYNNNPDGTLSQDLNPGTNFGFGNPLYYIDKFDRSNLEQRLSASVGLDWNVWENLKLAVIGSHFTINNQNASFNRAYLNGSTLITSRNASASLGRTLRNQFTATANYTKRIAAHNFDFLLGAEYYHDNFYSLSAATQKSPTDLIGTLNAGSEANGVPSSFETENKIISNFGRINYDFNDKYLLSLTYRYDGSSRLGNNKYGFFPGISAGWNLSNEEFFQNLGLASTINVLKPRISYGVNGNLESLPGNYGVFGSYGSQGIYDGRTGYANTGLPTLDLKWERATTLNFGLDVSLFNYRVSLLADYFIRDVEDKIAGLTLPYWTGFSSISTNNGTLRNRGVELQLTAEVISTEAVSWQLRGTLSHVRNYVVKLPDNDNEFNRQGGSFINDPNTGEQVWIGGLQEGQRVGTDLVVTYIQDYIYADQAAVDADAERVDELLPDPTMRYPGDVAWVDTNGDGIINSFDRRVVGRTTPDFSGGFSSNLKYKNLSLYVQTDFATGHVIYNHIRGKGLAQTQGNLNQDALVLDSWTPDNRNTDVPRFVFVDAQRNIFRGNEGTVNSRFWEKGNYLALREVTLSYSFPTSTFRDRIKGLNVYVTGSNLHYFKSYSGDTPETGGYQAGEFPVPRVYTAGLNLTF</sequence>
<dbReference type="InterPro" id="IPR000531">
    <property type="entry name" value="Beta-barrel_TonB"/>
</dbReference>
<dbReference type="Gene3D" id="2.60.40.1120">
    <property type="entry name" value="Carboxypeptidase-like, regulatory domain"/>
    <property type="match status" value="1"/>
</dbReference>
<dbReference type="RefSeq" id="WP_183497311.1">
    <property type="nucleotide sequence ID" value="NZ_JACIFF010000012.1"/>
</dbReference>
<dbReference type="NCBIfam" id="TIGR04057">
    <property type="entry name" value="SusC_RagA_signa"/>
    <property type="match status" value="1"/>
</dbReference>
<accession>A0A840EAX1</accession>
<dbReference type="SUPFAM" id="SSF49464">
    <property type="entry name" value="Carboxypeptidase regulatory domain-like"/>
    <property type="match status" value="1"/>
</dbReference>
<evidence type="ECO:0000256" key="7">
    <source>
        <dbReference type="ARBA" id="ARBA00023237"/>
    </source>
</evidence>
<evidence type="ECO:0000256" key="1">
    <source>
        <dbReference type="ARBA" id="ARBA00004571"/>
    </source>
</evidence>